<feature type="region of interest" description="Disordered" evidence="2">
    <location>
        <begin position="640"/>
        <end position="692"/>
    </location>
</feature>
<feature type="coiled-coil region" evidence="1">
    <location>
        <begin position="155"/>
        <end position="182"/>
    </location>
</feature>
<proteinExistence type="predicted"/>
<feature type="compositionally biased region" description="Basic and acidic residues" evidence="2">
    <location>
        <begin position="455"/>
        <end position="478"/>
    </location>
</feature>
<feature type="coiled-coil region" evidence="1">
    <location>
        <begin position="71"/>
        <end position="105"/>
    </location>
</feature>
<feature type="region of interest" description="Disordered" evidence="2">
    <location>
        <begin position="455"/>
        <end position="516"/>
    </location>
</feature>
<organism evidence="3 4">
    <name type="scientific">Diaphorina citri</name>
    <name type="common">Asian citrus psyllid</name>
    <dbReference type="NCBI Taxonomy" id="121845"/>
    <lineage>
        <taxon>Eukaryota</taxon>
        <taxon>Metazoa</taxon>
        <taxon>Ecdysozoa</taxon>
        <taxon>Arthropoda</taxon>
        <taxon>Hexapoda</taxon>
        <taxon>Insecta</taxon>
        <taxon>Pterygota</taxon>
        <taxon>Neoptera</taxon>
        <taxon>Paraneoptera</taxon>
        <taxon>Hemiptera</taxon>
        <taxon>Sternorrhyncha</taxon>
        <taxon>Psylloidea</taxon>
        <taxon>Psyllidae</taxon>
        <taxon>Diaphorininae</taxon>
        <taxon>Diaphorina</taxon>
    </lineage>
</organism>
<feature type="region of interest" description="Disordered" evidence="2">
    <location>
        <begin position="349"/>
        <end position="368"/>
    </location>
</feature>
<feature type="region of interest" description="Disordered" evidence="2">
    <location>
        <begin position="388"/>
        <end position="418"/>
    </location>
</feature>
<dbReference type="PaxDb" id="121845-A0A1S3DI25"/>
<name>A0A1S3DI25_DIACI</name>
<evidence type="ECO:0000256" key="1">
    <source>
        <dbReference type="SAM" id="Coils"/>
    </source>
</evidence>
<accession>A0A1S3DI25</accession>
<feature type="coiled-coil region" evidence="1">
    <location>
        <begin position="211"/>
        <end position="301"/>
    </location>
</feature>
<feature type="compositionally biased region" description="Basic and acidic residues" evidence="2">
    <location>
        <begin position="392"/>
        <end position="416"/>
    </location>
</feature>
<dbReference type="STRING" id="121845.A0A1S3DI25"/>
<keyword evidence="3" id="KW-1185">Reference proteome</keyword>
<protein>
    <submittedName>
        <fullName evidence="4">Synaptonemal complex protein 1-like</fullName>
    </submittedName>
</protein>
<evidence type="ECO:0000313" key="4">
    <source>
        <dbReference type="RefSeq" id="XP_008482394.1"/>
    </source>
</evidence>
<reference evidence="4" key="1">
    <citation type="submission" date="2025-08" db="UniProtKB">
        <authorList>
            <consortium name="RefSeq"/>
        </authorList>
    </citation>
    <scope>IDENTIFICATION</scope>
</reference>
<keyword evidence="1" id="KW-0175">Coiled coil</keyword>
<gene>
    <name evidence="4" type="primary">LOC103519091</name>
</gene>
<dbReference type="AlphaFoldDB" id="A0A1S3DI25"/>
<dbReference type="Gene3D" id="1.10.287.1490">
    <property type="match status" value="1"/>
</dbReference>
<feature type="coiled-coil region" evidence="1">
    <location>
        <begin position="19"/>
        <end position="46"/>
    </location>
</feature>
<dbReference type="KEGG" id="dci:103519091"/>
<dbReference type="RefSeq" id="XP_008482394.1">
    <property type="nucleotide sequence ID" value="XM_008484172.3"/>
</dbReference>
<sequence length="707" mass="81469">MDCPLGEMYEAVDLLKSEKNRAFCENQRLCEELETLKSELDEFKCIHKRLGSELLETRNLADQLKFKNCLLENEMIDKDEEIMKIQKLKRDVEGLKSCIEKLEFELVSSGMEITQLQEKGDALEACLQEKDVAIHQLETRVLNCTSVHTDWDITRKLLNNKRATLKELLEECQEELDQAVMKVYDTTHRLKQEERLANSLSDQILPLRHYVQQAQASLDNEKAKNKQLMDEIECEQQKVEMLETENACLKDKINMNICTIDARQRSLHTIRHHYEAVKHQYEDYEKSVKDLSEQIVGIRKTSPGRMSRSRRPSIGCMRTASSCSLPLILRPRTPLRVMMREWTPCPKPERRCDTAPDRRTRKQNNECREDNKEHIEVRRCEIVPDRTNQQNKECKEDDKEDYVVPERTNKQSNECKEDNEDQYVVRRCDIAQDRPNKENNECKEDMKDQFVRRCEITQDRSNKQNDGKDNRDNKENIRRCNVSIVKRPPKPNNPKQTPTNEQCDENKPLKSCLKPDSSRITFDSSRITFDSSRITLSDEDLLDRASPLIQGEVKEGNKNMGKLFNGIPANKNIGKIFNGKQENKNNTGNGMPANKNTMLNGMPANKNTMLNGMPANKNTMLHGMPANKNTLLNGMPANKNTLDNGKPAKKNTLDNGKPAKKNTLDNGMPANKNMGKMCNGNKDVGMGKPDKTSIRRCCMRSTENNME</sequence>
<evidence type="ECO:0000313" key="3">
    <source>
        <dbReference type="Proteomes" id="UP000079169"/>
    </source>
</evidence>
<dbReference type="GeneID" id="103519091"/>
<feature type="compositionally biased region" description="Low complexity" evidence="2">
    <location>
        <begin position="671"/>
        <end position="682"/>
    </location>
</feature>
<evidence type="ECO:0000256" key="2">
    <source>
        <dbReference type="SAM" id="MobiDB-lite"/>
    </source>
</evidence>
<dbReference type="Proteomes" id="UP000079169">
    <property type="component" value="Unplaced"/>
</dbReference>